<keyword evidence="1" id="KW-0175">Coiled coil</keyword>
<dbReference type="OrthoDB" id="2370785at2759"/>
<keyword evidence="3" id="KW-1185">Reference proteome</keyword>
<dbReference type="Proteomes" id="UP000022910">
    <property type="component" value="Unassembled WGS sequence"/>
</dbReference>
<evidence type="ECO:0000313" key="2">
    <source>
        <dbReference type="EMBL" id="EXX75627.1"/>
    </source>
</evidence>
<gene>
    <name evidence="2" type="ORF">RirG_040360</name>
</gene>
<comment type="caution">
    <text evidence="2">The sequence shown here is derived from an EMBL/GenBank/DDBJ whole genome shotgun (WGS) entry which is preliminary data.</text>
</comment>
<reference evidence="2 3" key="1">
    <citation type="submission" date="2014-02" db="EMBL/GenBank/DDBJ databases">
        <title>Single nucleus genome sequencing reveals high similarity among nuclei of an endomycorrhizal fungus.</title>
        <authorList>
            <person name="Lin K."/>
            <person name="Geurts R."/>
            <person name="Zhang Z."/>
            <person name="Limpens E."/>
            <person name="Saunders D.G."/>
            <person name="Mu D."/>
            <person name="Pang E."/>
            <person name="Cao H."/>
            <person name="Cha H."/>
            <person name="Lin T."/>
            <person name="Zhou Q."/>
            <person name="Shang Y."/>
            <person name="Li Y."/>
            <person name="Ivanov S."/>
            <person name="Sharma T."/>
            <person name="Velzen R.V."/>
            <person name="Ruijter N.D."/>
            <person name="Aanen D.K."/>
            <person name="Win J."/>
            <person name="Kamoun S."/>
            <person name="Bisseling T."/>
            <person name="Huang S."/>
        </authorList>
    </citation>
    <scope>NUCLEOTIDE SEQUENCE [LARGE SCALE GENOMIC DNA]</scope>
    <source>
        <strain evidence="3">DAOM197198w</strain>
    </source>
</reference>
<dbReference type="HOGENOM" id="CLU_1787859_0_0_1"/>
<dbReference type="AlphaFoldDB" id="A0A015K1K8"/>
<evidence type="ECO:0000313" key="3">
    <source>
        <dbReference type="Proteomes" id="UP000022910"/>
    </source>
</evidence>
<sequence length="145" mass="17317">MLNEILKILQCLAYLSMTVKNSYSLANRVQERFVTSITKTEIQEIIEEVERQITILDKEIKEKESNLLSSNPETEEELFLPTRLREDYCSPERLDEWLRGWEFIDNHDFSDEEKILVVDKELAVKEKLRDGWSRLRCELYVMLND</sequence>
<protein>
    <submittedName>
        <fullName evidence="2">Uncharacterized protein</fullName>
    </submittedName>
</protein>
<feature type="coiled-coil region" evidence="1">
    <location>
        <begin position="39"/>
        <end position="66"/>
    </location>
</feature>
<name>A0A015K1K8_RHIIW</name>
<dbReference type="EMBL" id="JEMT01012387">
    <property type="protein sequence ID" value="EXX75627.1"/>
    <property type="molecule type" value="Genomic_DNA"/>
</dbReference>
<organism evidence="2 3">
    <name type="scientific">Rhizophagus irregularis (strain DAOM 197198w)</name>
    <name type="common">Glomus intraradices</name>
    <dbReference type="NCBI Taxonomy" id="1432141"/>
    <lineage>
        <taxon>Eukaryota</taxon>
        <taxon>Fungi</taxon>
        <taxon>Fungi incertae sedis</taxon>
        <taxon>Mucoromycota</taxon>
        <taxon>Glomeromycotina</taxon>
        <taxon>Glomeromycetes</taxon>
        <taxon>Glomerales</taxon>
        <taxon>Glomeraceae</taxon>
        <taxon>Rhizophagus</taxon>
    </lineage>
</organism>
<accession>A0A015K1K8</accession>
<evidence type="ECO:0000256" key="1">
    <source>
        <dbReference type="SAM" id="Coils"/>
    </source>
</evidence>
<proteinExistence type="predicted"/>